<dbReference type="Pfam" id="PF00005">
    <property type="entry name" value="ABC_tran"/>
    <property type="match status" value="1"/>
</dbReference>
<dbReference type="SUPFAM" id="SSF52540">
    <property type="entry name" value="P-loop containing nucleoside triphosphate hydrolases"/>
    <property type="match status" value="1"/>
</dbReference>
<proteinExistence type="predicted"/>
<evidence type="ECO:0000313" key="6">
    <source>
        <dbReference type="Proteomes" id="UP001596495"/>
    </source>
</evidence>
<dbReference type="InterPro" id="IPR017871">
    <property type="entry name" value="ABC_transporter-like_CS"/>
</dbReference>
<dbReference type="PROSITE" id="PS00211">
    <property type="entry name" value="ABC_TRANSPORTER_1"/>
    <property type="match status" value="1"/>
</dbReference>
<evidence type="ECO:0000256" key="1">
    <source>
        <dbReference type="ARBA" id="ARBA00022448"/>
    </source>
</evidence>
<keyword evidence="2" id="KW-0547">Nucleotide-binding</keyword>
<keyword evidence="3 5" id="KW-0067">ATP-binding</keyword>
<dbReference type="Gene3D" id="3.40.50.300">
    <property type="entry name" value="P-loop containing nucleotide triphosphate hydrolases"/>
    <property type="match status" value="1"/>
</dbReference>
<gene>
    <name evidence="5" type="ORF">ACFQNJ_02325</name>
</gene>
<dbReference type="InterPro" id="IPR050095">
    <property type="entry name" value="ECF_ABC_transporter_ATP-bd"/>
</dbReference>
<reference evidence="6" key="1">
    <citation type="journal article" date="2019" name="Int. J. Syst. Evol. Microbiol.">
        <title>The Global Catalogue of Microorganisms (GCM) 10K type strain sequencing project: providing services to taxonomists for standard genome sequencing and annotation.</title>
        <authorList>
            <consortium name="The Broad Institute Genomics Platform"/>
            <consortium name="The Broad Institute Genome Sequencing Center for Infectious Disease"/>
            <person name="Wu L."/>
            <person name="Ma J."/>
        </authorList>
    </citation>
    <scope>NUCLEOTIDE SEQUENCE [LARGE SCALE GENOMIC DNA]</scope>
    <source>
        <strain evidence="6">CCUG 54518</strain>
    </source>
</reference>
<dbReference type="Proteomes" id="UP001596495">
    <property type="component" value="Unassembled WGS sequence"/>
</dbReference>
<evidence type="ECO:0000256" key="2">
    <source>
        <dbReference type="ARBA" id="ARBA00022741"/>
    </source>
</evidence>
<protein>
    <submittedName>
        <fullName evidence="5">Energy-coupling factor ABC transporter ATP-binding protein</fullName>
    </submittedName>
</protein>
<comment type="caution">
    <text evidence="5">The sequence shown here is derived from an EMBL/GenBank/DDBJ whole genome shotgun (WGS) entry which is preliminary data.</text>
</comment>
<dbReference type="PANTHER" id="PTHR43553:SF24">
    <property type="entry name" value="ENERGY-COUPLING FACTOR TRANSPORTER ATP-BINDING PROTEIN ECFA1"/>
    <property type="match status" value="1"/>
</dbReference>
<name>A0ABW2R4R9_9BURK</name>
<dbReference type="PROSITE" id="PS50893">
    <property type="entry name" value="ABC_TRANSPORTER_2"/>
    <property type="match status" value="1"/>
</dbReference>
<dbReference type="RefSeq" id="WP_382253512.1">
    <property type="nucleotide sequence ID" value="NZ_JBHTBX010000001.1"/>
</dbReference>
<dbReference type="CDD" id="cd03225">
    <property type="entry name" value="ABC_cobalt_CbiO_domain1"/>
    <property type="match status" value="1"/>
</dbReference>
<sequence length="281" mass="30164">MALIRFEQASLTRSHADSPNLQALNFEVKAGEILAVMGGCGSGKTTLACWMAGWVPHSMSAAVSGVAQFDGMPLSGGHLARWASQVQLVQARPYAGLTGCAFNVHDEVAFGPENLGWKESDIREQVCAALDLCELTGLALRRPATLSGGEAQRAAIAAAVVMRPRLLLLDEAFSRLAPAAACRMLDRLVDLTRQGTTLVLFEKQFDLAARVAHRVLLLDRGRQQALGSPESVFDEVTDLVRAPDALLAARQARRAGLWREAVAPPLSTDTAPQRFIEVLNG</sequence>
<dbReference type="InterPro" id="IPR027417">
    <property type="entry name" value="P-loop_NTPase"/>
</dbReference>
<evidence type="ECO:0000313" key="5">
    <source>
        <dbReference type="EMBL" id="MFC7433343.1"/>
    </source>
</evidence>
<keyword evidence="1" id="KW-0813">Transport</keyword>
<feature type="domain" description="ABC transporter" evidence="4">
    <location>
        <begin position="4"/>
        <end position="245"/>
    </location>
</feature>
<dbReference type="GO" id="GO:0005524">
    <property type="term" value="F:ATP binding"/>
    <property type="evidence" value="ECO:0007669"/>
    <property type="project" value="UniProtKB-KW"/>
</dbReference>
<evidence type="ECO:0000256" key="3">
    <source>
        <dbReference type="ARBA" id="ARBA00022840"/>
    </source>
</evidence>
<dbReference type="InterPro" id="IPR015856">
    <property type="entry name" value="ABC_transpr_CbiO/EcfA_su"/>
</dbReference>
<keyword evidence="6" id="KW-1185">Reference proteome</keyword>
<organism evidence="5 6">
    <name type="scientific">Hydrogenophaga bisanensis</name>
    <dbReference type="NCBI Taxonomy" id="439611"/>
    <lineage>
        <taxon>Bacteria</taxon>
        <taxon>Pseudomonadati</taxon>
        <taxon>Pseudomonadota</taxon>
        <taxon>Betaproteobacteria</taxon>
        <taxon>Burkholderiales</taxon>
        <taxon>Comamonadaceae</taxon>
        <taxon>Hydrogenophaga</taxon>
    </lineage>
</organism>
<dbReference type="PANTHER" id="PTHR43553">
    <property type="entry name" value="HEAVY METAL TRANSPORTER"/>
    <property type="match status" value="1"/>
</dbReference>
<dbReference type="InterPro" id="IPR003439">
    <property type="entry name" value="ABC_transporter-like_ATP-bd"/>
</dbReference>
<accession>A0ABW2R4R9</accession>
<dbReference type="EMBL" id="JBHTBX010000001">
    <property type="protein sequence ID" value="MFC7433343.1"/>
    <property type="molecule type" value="Genomic_DNA"/>
</dbReference>
<evidence type="ECO:0000259" key="4">
    <source>
        <dbReference type="PROSITE" id="PS50893"/>
    </source>
</evidence>